<evidence type="ECO:0000313" key="3">
    <source>
        <dbReference type="Proteomes" id="UP000240739"/>
    </source>
</evidence>
<proteinExistence type="predicted"/>
<keyword evidence="1" id="KW-1133">Transmembrane helix</keyword>
<protein>
    <recommendedName>
        <fullName evidence="4">CcmD family protein</fullName>
    </recommendedName>
</protein>
<dbReference type="EMBL" id="PYYB01000001">
    <property type="protein sequence ID" value="PTL59328.1"/>
    <property type="molecule type" value="Genomic_DNA"/>
</dbReference>
<dbReference type="Proteomes" id="UP000240739">
    <property type="component" value="Unassembled WGS sequence"/>
</dbReference>
<name>A0A2T4UJB6_9ACTN</name>
<dbReference type="AlphaFoldDB" id="A0A2T4UJB6"/>
<keyword evidence="1" id="KW-0812">Transmembrane</keyword>
<evidence type="ECO:0008006" key="4">
    <source>
        <dbReference type="Google" id="ProtNLM"/>
    </source>
</evidence>
<sequence length="65" mass="7356">MTETLPDKGGYVVAAYLVLLLLLLIYIGIMALRISRMERELVELHEIVDRQKEELAAREPSEVGS</sequence>
<gene>
    <name evidence="2" type="ORF">C7Y72_06515</name>
</gene>
<reference evidence="2 3" key="1">
    <citation type="submission" date="2018-03" db="EMBL/GenBank/DDBJ databases">
        <title>Aquarubrobacter algicola gen. nov., sp. nov., a novel actinobacterium isolated from shallow eutrophic lake during the end of cyanobacterial harmful algal blooms.</title>
        <authorList>
            <person name="Chun S.J."/>
        </authorList>
    </citation>
    <scope>NUCLEOTIDE SEQUENCE [LARGE SCALE GENOMIC DNA]</scope>
    <source>
        <strain evidence="2 3">Seoho-28</strain>
    </source>
</reference>
<organism evidence="2 3">
    <name type="scientific">Paraconexibacter algicola</name>
    <dbReference type="NCBI Taxonomy" id="2133960"/>
    <lineage>
        <taxon>Bacteria</taxon>
        <taxon>Bacillati</taxon>
        <taxon>Actinomycetota</taxon>
        <taxon>Thermoleophilia</taxon>
        <taxon>Solirubrobacterales</taxon>
        <taxon>Paraconexibacteraceae</taxon>
        <taxon>Paraconexibacter</taxon>
    </lineage>
</organism>
<keyword evidence="3" id="KW-1185">Reference proteome</keyword>
<evidence type="ECO:0000256" key="1">
    <source>
        <dbReference type="SAM" id="Phobius"/>
    </source>
</evidence>
<feature type="transmembrane region" description="Helical" evidence="1">
    <location>
        <begin position="12"/>
        <end position="32"/>
    </location>
</feature>
<keyword evidence="1" id="KW-0472">Membrane</keyword>
<evidence type="ECO:0000313" key="2">
    <source>
        <dbReference type="EMBL" id="PTL59328.1"/>
    </source>
</evidence>
<comment type="caution">
    <text evidence="2">The sequence shown here is derived from an EMBL/GenBank/DDBJ whole genome shotgun (WGS) entry which is preliminary data.</text>
</comment>
<dbReference type="RefSeq" id="WP_107567854.1">
    <property type="nucleotide sequence ID" value="NZ_PYYB01000001.1"/>
</dbReference>
<accession>A0A2T4UJB6</accession>